<sequence>MDWFTPANALAWAQVLMALVTAGATVALWRVTKVLAKETERMADQAAQPHVVATIEPNAWAMMYVDLKVVNAGNAAAYDVELSFDPPLDNGEVRGDQPIPFQAISVLRPGQSLSSFLCEYEKIKGLEYIIEARWKRAPTDIKTESLRYKYNFSHYEGMSQLENNDPLIQISTHLKKIREDWQRIAQGSSRIKADIYDQADRTAEHEALKRHWQKQTELQKTEQKRPRNPKTPPSV</sequence>
<evidence type="ECO:0000256" key="1">
    <source>
        <dbReference type="SAM" id="MobiDB-lite"/>
    </source>
</evidence>
<accession>A0ABS0T3J7</accession>
<dbReference type="RefSeq" id="WP_198577332.1">
    <property type="nucleotide sequence ID" value="NZ_JADWOX010000013.1"/>
</dbReference>
<reference evidence="3 4" key="1">
    <citation type="submission" date="2020-11" db="EMBL/GenBank/DDBJ databases">
        <title>genome sequence of strain KACC 18849.</title>
        <authorList>
            <person name="Gao J."/>
            <person name="Zhang X."/>
        </authorList>
    </citation>
    <scope>NUCLEOTIDE SEQUENCE [LARGE SCALE GENOMIC DNA]</scope>
    <source>
        <strain evidence="3 4">KACC 18849</strain>
    </source>
</reference>
<feature type="region of interest" description="Disordered" evidence="1">
    <location>
        <begin position="206"/>
        <end position="235"/>
    </location>
</feature>
<dbReference type="EMBL" id="JADWOX010000013">
    <property type="protein sequence ID" value="MBI1685417.1"/>
    <property type="molecule type" value="Genomic_DNA"/>
</dbReference>
<proteinExistence type="predicted"/>
<comment type="caution">
    <text evidence="3">The sequence shown here is derived from an EMBL/GenBank/DDBJ whole genome shotgun (WGS) entry which is preliminary data.</text>
</comment>
<gene>
    <name evidence="3" type="ORF">I4Q42_17240</name>
</gene>
<organism evidence="3 4">
    <name type="scientific">Caulobacter hibisci</name>
    <dbReference type="NCBI Taxonomy" id="2035993"/>
    <lineage>
        <taxon>Bacteria</taxon>
        <taxon>Pseudomonadati</taxon>
        <taxon>Pseudomonadota</taxon>
        <taxon>Alphaproteobacteria</taxon>
        <taxon>Caulobacterales</taxon>
        <taxon>Caulobacteraceae</taxon>
        <taxon>Caulobacter</taxon>
    </lineage>
</organism>
<protein>
    <recommendedName>
        <fullName evidence="5">DUF2393 domain-containing protein</fullName>
    </recommendedName>
</protein>
<name>A0ABS0T3J7_9CAUL</name>
<evidence type="ECO:0000313" key="3">
    <source>
        <dbReference type="EMBL" id="MBI1685417.1"/>
    </source>
</evidence>
<evidence type="ECO:0000256" key="2">
    <source>
        <dbReference type="SAM" id="Phobius"/>
    </source>
</evidence>
<dbReference type="Proteomes" id="UP000639859">
    <property type="component" value="Unassembled WGS sequence"/>
</dbReference>
<evidence type="ECO:0008006" key="5">
    <source>
        <dbReference type="Google" id="ProtNLM"/>
    </source>
</evidence>
<keyword evidence="4" id="KW-1185">Reference proteome</keyword>
<feature type="transmembrane region" description="Helical" evidence="2">
    <location>
        <begin position="12"/>
        <end position="32"/>
    </location>
</feature>
<keyword evidence="2" id="KW-0812">Transmembrane</keyword>
<keyword evidence="2" id="KW-1133">Transmembrane helix</keyword>
<evidence type="ECO:0000313" key="4">
    <source>
        <dbReference type="Proteomes" id="UP000639859"/>
    </source>
</evidence>
<keyword evidence="2" id="KW-0472">Membrane</keyword>